<feature type="domain" description="Membrane anchor Opy2 N-terminal" evidence="2">
    <location>
        <begin position="33"/>
        <end position="68"/>
    </location>
</feature>
<keyword evidence="1" id="KW-0732">Signal</keyword>
<dbReference type="InterPro" id="IPR018571">
    <property type="entry name" value="Membrane_anchor_Opy2_N"/>
</dbReference>
<dbReference type="Proteomes" id="UP001221757">
    <property type="component" value="Unassembled WGS sequence"/>
</dbReference>
<feature type="signal peptide" evidence="1">
    <location>
        <begin position="1"/>
        <end position="21"/>
    </location>
</feature>
<comment type="caution">
    <text evidence="3">The sequence shown here is derived from an EMBL/GenBank/DDBJ whole genome shotgun (WGS) entry which is preliminary data.</text>
</comment>
<evidence type="ECO:0000256" key="1">
    <source>
        <dbReference type="SAM" id="SignalP"/>
    </source>
</evidence>
<reference evidence="3" key="1">
    <citation type="submission" date="2023-03" db="EMBL/GenBank/DDBJ databases">
        <title>Massive genome expansion in bonnet fungi (Mycena s.s.) driven by repeated elements and novel gene families across ecological guilds.</title>
        <authorList>
            <consortium name="Lawrence Berkeley National Laboratory"/>
            <person name="Harder C.B."/>
            <person name="Miyauchi S."/>
            <person name="Viragh M."/>
            <person name="Kuo A."/>
            <person name="Thoen E."/>
            <person name="Andreopoulos B."/>
            <person name="Lu D."/>
            <person name="Skrede I."/>
            <person name="Drula E."/>
            <person name="Henrissat B."/>
            <person name="Morin E."/>
            <person name="Kohler A."/>
            <person name="Barry K."/>
            <person name="LaButti K."/>
            <person name="Morin E."/>
            <person name="Salamov A."/>
            <person name="Lipzen A."/>
            <person name="Mereny Z."/>
            <person name="Hegedus B."/>
            <person name="Baldrian P."/>
            <person name="Stursova M."/>
            <person name="Weitz H."/>
            <person name="Taylor A."/>
            <person name="Grigoriev I.V."/>
            <person name="Nagy L.G."/>
            <person name="Martin F."/>
            <person name="Kauserud H."/>
        </authorList>
    </citation>
    <scope>NUCLEOTIDE SEQUENCE</scope>
    <source>
        <strain evidence="3">CBHHK067</strain>
    </source>
</reference>
<gene>
    <name evidence="3" type="ORF">B0H17DRAFT_1110355</name>
</gene>
<evidence type="ECO:0000313" key="4">
    <source>
        <dbReference type="Proteomes" id="UP001221757"/>
    </source>
</evidence>
<dbReference type="EMBL" id="JARKIE010000565">
    <property type="protein sequence ID" value="KAJ7627885.1"/>
    <property type="molecule type" value="Genomic_DNA"/>
</dbReference>
<proteinExistence type="predicted"/>
<dbReference type="AlphaFoldDB" id="A0AAD7BQG4"/>
<keyword evidence="4" id="KW-1185">Reference proteome</keyword>
<organism evidence="3 4">
    <name type="scientific">Mycena rosella</name>
    <name type="common">Pink bonnet</name>
    <name type="synonym">Agaricus rosellus</name>
    <dbReference type="NCBI Taxonomy" id="1033263"/>
    <lineage>
        <taxon>Eukaryota</taxon>
        <taxon>Fungi</taxon>
        <taxon>Dikarya</taxon>
        <taxon>Basidiomycota</taxon>
        <taxon>Agaricomycotina</taxon>
        <taxon>Agaricomycetes</taxon>
        <taxon>Agaricomycetidae</taxon>
        <taxon>Agaricales</taxon>
        <taxon>Marasmiineae</taxon>
        <taxon>Mycenaceae</taxon>
        <taxon>Mycena</taxon>
    </lineage>
</organism>
<feature type="chain" id="PRO_5042142291" description="Membrane anchor Opy2 N-terminal domain-containing protein" evidence="1">
    <location>
        <begin position="22"/>
        <end position="72"/>
    </location>
</feature>
<name>A0AAD7BQG4_MYCRO</name>
<protein>
    <recommendedName>
        <fullName evidence="2">Membrane anchor Opy2 N-terminal domain-containing protein</fullName>
    </recommendedName>
</protein>
<accession>A0AAD7BQG4</accession>
<evidence type="ECO:0000259" key="2">
    <source>
        <dbReference type="Pfam" id="PF09463"/>
    </source>
</evidence>
<evidence type="ECO:0000313" key="3">
    <source>
        <dbReference type="EMBL" id="KAJ7627885.1"/>
    </source>
</evidence>
<dbReference type="Pfam" id="PF09463">
    <property type="entry name" value="Opy2"/>
    <property type="match status" value="1"/>
</dbReference>
<sequence length="72" mass="7498">MFKLLSLLLTSLTIGAIPASASPAPQDGASPSCISCPFFIPACHVLCPAGDDCIIIPRTCHKCEQIKCVPAN</sequence>